<sequence>MLRCVLRGTDFSVLDTSRSSDLEGDSRSKDTTV</sequence>
<dbReference type="EMBL" id="QXGC01000727">
    <property type="protein sequence ID" value="KAE9223101.1"/>
    <property type="molecule type" value="Genomic_DNA"/>
</dbReference>
<protein>
    <submittedName>
        <fullName evidence="1">Uncharacterized protein</fullName>
    </submittedName>
</protein>
<dbReference type="AlphaFoldDB" id="A0A6G0NUI4"/>
<dbReference type="Proteomes" id="UP000476176">
    <property type="component" value="Unassembled WGS sequence"/>
</dbReference>
<accession>A0A6G0NUI4</accession>
<comment type="caution">
    <text evidence="1">The sequence shown here is derived from an EMBL/GenBank/DDBJ whole genome shotgun (WGS) entry which is preliminary data.</text>
</comment>
<gene>
    <name evidence="1" type="ORF">PF004_g12611</name>
</gene>
<evidence type="ECO:0000313" key="1">
    <source>
        <dbReference type="EMBL" id="KAE9223101.1"/>
    </source>
</evidence>
<reference evidence="1 2" key="1">
    <citation type="submission" date="2018-09" db="EMBL/GenBank/DDBJ databases">
        <title>Genomic investigation of the strawberry pathogen Phytophthora fragariae indicates pathogenicity is determined by transcriptional variation in three key races.</title>
        <authorList>
            <person name="Adams T.M."/>
            <person name="Armitage A.D."/>
            <person name="Sobczyk M.K."/>
            <person name="Bates H.J."/>
            <person name="Dunwell J.M."/>
            <person name="Nellist C.F."/>
            <person name="Harrison R.J."/>
        </authorList>
    </citation>
    <scope>NUCLEOTIDE SEQUENCE [LARGE SCALE GENOMIC DNA]</scope>
    <source>
        <strain evidence="1 2">BC-23</strain>
    </source>
</reference>
<evidence type="ECO:0000313" key="2">
    <source>
        <dbReference type="Proteomes" id="UP000476176"/>
    </source>
</evidence>
<organism evidence="1 2">
    <name type="scientific">Phytophthora fragariae</name>
    <dbReference type="NCBI Taxonomy" id="53985"/>
    <lineage>
        <taxon>Eukaryota</taxon>
        <taxon>Sar</taxon>
        <taxon>Stramenopiles</taxon>
        <taxon>Oomycota</taxon>
        <taxon>Peronosporomycetes</taxon>
        <taxon>Peronosporales</taxon>
        <taxon>Peronosporaceae</taxon>
        <taxon>Phytophthora</taxon>
    </lineage>
</organism>
<proteinExistence type="predicted"/>
<name>A0A6G0NUI4_9STRA</name>